<feature type="domain" description="Gram-positive pilin subunit D1 N-terminal" evidence="3">
    <location>
        <begin position="73"/>
        <end position="212"/>
    </location>
</feature>
<evidence type="ECO:0000256" key="2">
    <source>
        <dbReference type="SAM" id="Phobius"/>
    </source>
</evidence>
<dbReference type="InterPro" id="IPR041033">
    <property type="entry name" value="SpaA_PFL_dom_1"/>
</dbReference>
<evidence type="ECO:0000259" key="4">
    <source>
        <dbReference type="Pfam" id="PF17802"/>
    </source>
</evidence>
<proteinExistence type="predicted"/>
<feature type="transmembrane region" description="Helical" evidence="2">
    <location>
        <begin position="492"/>
        <end position="513"/>
    </location>
</feature>
<dbReference type="RefSeq" id="WP_322410120.1">
    <property type="nucleotide sequence ID" value="NZ_CP139779.1"/>
</dbReference>
<accession>A0ABZ0VAT2</accession>
<dbReference type="Pfam" id="PF17802">
    <property type="entry name" value="SpaA"/>
    <property type="match status" value="1"/>
</dbReference>
<dbReference type="Gene3D" id="2.60.40.740">
    <property type="match status" value="1"/>
</dbReference>
<feature type="domain" description="SpaA-like prealbumin fold" evidence="4">
    <location>
        <begin position="380"/>
        <end position="449"/>
    </location>
</feature>
<evidence type="ECO:0000256" key="1">
    <source>
        <dbReference type="SAM" id="MobiDB-lite"/>
    </source>
</evidence>
<dbReference type="Proteomes" id="UP001324533">
    <property type="component" value="Chromosome"/>
</dbReference>
<feature type="compositionally biased region" description="Polar residues" evidence="1">
    <location>
        <begin position="1"/>
        <end position="22"/>
    </location>
</feature>
<gene>
    <name evidence="5" type="ORF">T9R20_15035</name>
</gene>
<keyword evidence="2" id="KW-0812">Transmembrane</keyword>
<feature type="transmembrane region" description="Helical" evidence="2">
    <location>
        <begin position="36"/>
        <end position="55"/>
    </location>
</feature>
<sequence>MSPTDPTQPISDAKPSHSTTTTKGERKMSTSIARRATAALGALTLGVLTAIAAVAPAQGVTLPGNIDPTQARSLTVHKFALGPESPQQIGTGQELPSVPGTPLAGAEFTATLVADVDLLTPQGWEIVANLTPAQAATRLSASSFTSGPTNTAGVATFPGDLPIGLYLVTETTLPDEATNPVAPFLVTLPFPTGPSGAPANEWIYDVHVYPKNAVTELTKTRIAPAANSVEARNPDLIRWAIAASIPTLAAGDTIENFVLTDTIPAELEYVETPPTGVTPTNVVVTNAAGIPQNFVAGTDYAITTTGADQTLTFTPAGLLRLSNLQGGEVSFNVLTRAVAIPADGSIENIATGTVNGSTETVIGVTPIGQLTVFAFEAIGNGDRTPLQGAVYQVYLTQQDADRNQNPIVIDGISQWTTGADGFVEIPIITPGTYYVREVTPPAGFQLPTPDRVVTQVVAGETSTVPPVRNYVEFQHQQVPAFALPLTGGDGGLWFSVGGAAMILTALGAAVIVARRRAAQARVADSAAV</sequence>
<dbReference type="Gene3D" id="2.60.40.10">
    <property type="entry name" value="Immunoglobulins"/>
    <property type="match status" value="2"/>
</dbReference>
<dbReference type="EMBL" id="CP139779">
    <property type="protein sequence ID" value="WQB69993.1"/>
    <property type="molecule type" value="Genomic_DNA"/>
</dbReference>
<dbReference type="NCBIfam" id="NF033902">
    <property type="entry name" value="iso_D2_wall_anc"/>
    <property type="match status" value="1"/>
</dbReference>
<protein>
    <submittedName>
        <fullName evidence="5">SpaH/EbpB family LPXTG-anchored major pilin</fullName>
    </submittedName>
</protein>
<dbReference type="InterPro" id="IPR048052">
    <property type="entry name" value="FM1-like"/>
</dbReference>
<evidence type="ECO:0000313" key="6">
    <source>
        <dbReference type="Proteomes" id="UP001324533"/>
    </source>
</evidence>
<keyword evidence="2" id="KW-1133">Transmembrane helix</keyword>
<dbReference type="Pfam" id="PF16555">
    <property type="entry name" value="GramPos_pilinD1"/>
    <property type="match status" value="1"/>
</dbReference>
<keyword evidence="6" id="KW-1185">Reference proteome</keyword>
<feature type="region of interest" description="Disordered" evidence="1">
    <location>
        <begin position="1"/>
        <end position="30"/>
    </location>
</feature>
<name>A0ABZ0VAT2_9MICO</name>
<evidence type="ECO:0000259" key="3">
    <source>
        <dbReference type="Pfam" id="PF16555"/>
    </source>
</evidence>
<dbReference type="NCBIfam" id="TIGR01167">
    <property type="entry name" value="LPXTG_anchor"/>
    <property type="match status" value="1"/>
</dbReference>
<dbReference type="InterPro" id="IPR032364">
    <property type="entry name" value="GramPos_pilinD1_N"/>
</dbReference>
<organism evidence="5 6">
    <name type="scientific">Microbacterium invictum</name>
    <dbReference type="NCBI Taxonomy" id="515415"/>
    <lineage>
        <taxon>Bacteria</taxon>
        <taxon>Bacillati</taxon>
        <taxon>Actinomycetota</taxon>
        <taxon>Actinomycetes</taxon>
        <taxon>Micrococcales</taxon>
        <taxon>Microbacteriaceae</taxon>
        <taxon>Microbacterium</taxon>
    </lineage>
</organism>
<reference evidence="5 6" key="1">
    <citation type="submission" date="2023-06" db="EMBL/GenBank/DDBJ databases">
        <title>Rock-solubilizing bacteria, Microbacterium invictum, promotes re-establishment of vegetation in rocky wasteland by accelerating rock bio-weathering and reshaping soil bacterial community.</title>
        <authorList>
            <person name="Liu C."/>
        </authorList>
    </citation>
    <scope>NUCLEOTIDE SEQUENCE [LARGE SCALE GENOMIC DNA]</scope>
    <source>
        <strain evidence="5 6">X-18</strain>
    </source>
</reference>
<evidence type="ECO:0000313" key="5">
    <source>
        <dbReference type="EMBL" id="WQB69993.1"/>
    </source>
</evidence>
<keyword evidence="2" id="KW-0472">Membrane</keyword>
<dbReference type="InterPro" id="IPR013783">
    <property type="entry name" value="Ig-like_fold"/>
</dbReference>